<dbReference type="GO" id="GO:0046513">
    <property type="term" value="P:ceramide biosynthetic process"/>
    <property type="evidence" value="ECO:0007669"/>
    <property type="project" value="TreeGrafter"/>
</dbReference>
<comment type="cofactor">
    <cofactor evidence="1">
        <name>pyridoxal 5'-phosphate</name>
        <dbReference type="ChEBI" id="CHEBI:597326"/>
    </cofactor>
</comment>
<keyword evidence="10" id="KW-0012">Acyltransferase</keyword>
<dbReference type="EMBL" id="PQFF01000096">
    <property type="protein sequence ID" value="RHZ82777.1"/>
    <property type="molecule type" value="Genomic_DNA"/>
</dbReference>
<dbReference type="PANTHER" id="PTHR13693:SF2">
    <property type="entry name" value="SERINE PALMITOYLTRANSFERASE 1"/>
    <property type="match status" value="1"/>
</dbReference>
<dbReference type="GO" id="GO:0030170">
    <property type="term" value="F:pyridoxal phosphate binding"/>
    <property type="evidence" value="ECO:0007669"/>
    <property type="project" value="InterPro"/>
</dbReference>
<dbReference type="InterPro" id="IPR004839">
    <property type="entry name" value="Aminotransferase_I/II_large"/>
</dbReference>
<dbReference type="PANTHER" id="PTHR13693">
    <property type="entry name" value="CLASS II AMINOTRANSFERASE/8-AMINO-7-OXONONANOATE SYNTHASE"/>
    <property type="match status" value="1"/>
</dbReference>
<evidence type="ECO:0000313" key="12">
    <source>
        <dbReference type="EMBL" id="RHZ82777.1"/>
    </source>
</evidence>
<comment type="caution">
    <text evidence="12">The sequence shown here is derived from an EMBL/GenBank/DDBJ whole genome shotgun (WGS) entry which is preliminary data.</text>
</comment>
<sequence>MSLKNVNYVESGISMTLKARCWRLRAFMTKHHRNKEFKMDNTAYPALNELFVFLNTTLTNISIFYSRIPGSGILLKYIKNSHQNDPFRTVLEVMLLVFGIIYLYKNKYRTDNSFIELTPKEIEDLVEEWQPDPLLPKITEEQKRELDKVPIINGSTGPRVKLMNGKTVMNLGNFDFLGFSINEHLKEKAIETLRHYGVGSCGPPGFYGTIDVHTEFERTLSEFLGTEGTILYSQGFSTIGSAIPSFCKRGDIIVADEGCNFAIQKGIQISRSSIKWYKHNDMKDLEKILQKIKDEDIETGRRLTRRFIVTEGIFENYGDISPLPKLIELKKKFKYRLILDETFSIGTLGKRGAGLTDYFDVNPQEVDMIVGSMCHALHSSGGFCSGSFEITDYQRISGPAYVFSAALPAMLAVCATESLLHLSRNPYLPATILSNTKSFKNALSHVKYIKVEGSLDSPIFHLRLNDDVIKVDSSDEKDKLLQEIVDEAMNNGILLTRAKYLRSQEIFDVEPSIRICITASFTKKEIEKAASTIKNVVNKVLKNKIR</sequence>
<dbReference type="SUPFAM" id="SSF53383">
    <property type="entry name" value="PLP-dependent transferases"/>
    <property type="match status" value="1"/>
</dbReference>
<comment type="pathway">
    <text evidence="3">Sphingolipid metabolism.</text>
</comment>
<dbReference type="InterPro" id="IPR015422">
    <property type="entry name" value="PyrdxlP-dep_Trfase_small"/>
</dbReference>
<name>A0A397J5S0_9GLOM</name>
<proteinExistence type="inferred from homology"/>
<dbReference type="AlphaFoldDB" id="A0A397J5S0"/>
<comment type="similarity">
    <text evidence="4">Belongs to the class-II pyridoxal-phosphate-dependent aminotransferase family.</text>
</comment>
<evidence type="ECO:0000256" key="1">
    <source>
        <dbReference type="ARBA" id="ARBA00001933"/>
    </source>
</evidence>
<keyword evidence="9" id="KW-0443">Lipid metabolism</keyword>
<dbReference type="GO" id="GO:0004758">
    <property type="term" value="F:serine C-palmitoyltransferase activity"/>
    <property type="evidence" value="ECO:0007669"/>
    <property type="project" value="TreeGrafter"/>
</dbReference>
<dbReference type="OrthoDB" id="3168162at2759"/>
<feature type="domain" description="Aminotransferase class I/classII large" evidence="11">
    <location>
        <begin position="167"/>
        <end position="533"/>
    </location>
</feature>
<evidence type="ECO:0000256" key="9">
    <source>
        <dbReference type="ARBA" id="ARBA00023098"/>
    </source>
</evidence>
<dbReference type="Pfam" id="PF00155">
    <property type="entry name" value="Aminotran_1_2"/>
    <property type="match status" value="1"/>
</dbReference>
<keyword evidence="7" id="KW-0663">Pyridoxal phosphate</keyword>
<keyword evidence="8" id="KW-0746">Sphingolipid metabolism</keyword>
<dbReference type="Gene3D" id="3.90.1150.10">
    <property type="entry name" value="Aspartate Aminotransferase, domain 1"/>
    <property type="match status" value="1"/>
</dbReference>
<protein>
    <recommendedName>
        <fullName evidence="5">serine C-palmitoyltransferase</fullName>
        <ecNumber evidence="5">2.3.1.50</ecNumber>
    </recommendedName>
</protein>
<evidence type="ECO:0000259" key="11">
    <source>
        <dbReference type="Pfam" id="PF00155"/>
    </source>
</evidence>
<evidence type="ECO:0000256" key="10">
    <source>
        <dbReference type="ARBA" id="ARBA00023315"/>
    </source>
</evidence>
<keyword evidence="6" id="KW-0808">Transferase</keyword>
<gene>
    <name evidence="12" type="ORF">Glove_103g270</name>
</gene>
<dbReference type="InterPro" id="IPR015421">
    <property type="entry name" value="PyrdxlP-dep_Trfase_major"/>
</dbReference>
<reference evidence="12 13" key="1">
    <citation type="submission" date="2018-08" db="EMBL/GenBank/DDBJ databases">
        <title>Genome and evolution of the arbuscular mycorrhizal fungus Diversispora epigaea (formerly Glomus versiforme) and its bacterial endosymbionts.</title>
        <authorList>
            <person name="Sun X."/>
            <person name="Fei Z."/>
            <person name="Harrison M."/>
        </authorList>
    </citation>
    <scope>NUCLEOTIDE SEQUENCE [LARGE SCALE GENOMIC DNA]</scope>
    <source>
        <strain evidence="12 13">IT104</strain>
    </source>
</reference>
<evidence type="ECO:0000256" key="2">
    <source>
        <dbReference type="ARBA" id="ARBA00004760"/>
    </source>
</evidence>
<evidence type="ECO:0000256" key="4">
    <source>
        <dbReference type="ARBA" id="ARBA00008392"/>
    </source>
</evidence>
<evidence type="ECO:0000256" key="3">
    <source>
        <dbReference type="ARBA" id="ARBA00004991"/>
    </source>
</evidence>
<dbReference type="InterPro" id="IPR015424">
    <property type="entry name" value="PyrdxlP-dep_Trfase"/>
</dbReference>
<dbReference type="Gene3D" id="3.40.640.10">
    <property type="entry name" value="Type I PLP-dependent aspartate aminotransferase-like (Major domain)"/>
    <property type="match status" value="1"/>
</dbReference>
<evidence type="ECO:0000256" key="6">
    <source>
        <dbReference type="ARBA" id="ARBA00022679"/>
    </source>
</evidence>
<evidence type="ECO:0000256" key="7">
    <source>
        <dbReference type="ARBA" id="ARBA00022898"/>
    </source>
</evidence>
<comment type="pathway">
    <text evidence="2">Lipid metabolism; sphingolipid metabolism.</text>
</comment>
<dbReference type="EC" id="2.3.1.50" evidence="5"/>
<organism evidence="12 13">
    <name type="scientific">Diversispora epigaea</name>
    <dbReference type="NCBI Taxonomy" id="1348612"/>
    <lineage>
        <taxon>Eukaryota</taxon>
        <taxon>Fungi</taxon>
        <taxon>Fungi incertae sedis</taxon>
        <taxon>Mucoromycota</taxon>
        <taxon>Glomeromycotina</taxon>
        <taxon>Glomeromycetes</taxon>
        <taxon>Diversisporales</taxon>
        <taxon>Diversisporaceae</taxon>
        <taxon>Diversispora</taxon>
    </lineage>
</organism>
<accession>A0A397J5S0</accession>
<dbReference type="GO" id="GO:0046512">
    <property type="term" value="P:sphingosine biosynthetic process"/>
    <property type="evidence" value="ECO:0007669"/>
    <property type="project" value="TreeGrafter"/>
</dbReference>
<dbReference type="Proteomes" id="UP000266861">
    <property type="component" value="Unassembled WGS sequence"/>
</dbReference>
<dbReference type="GO" id="GO:0016020">
    <property type="term" value="C:membrane"/>
    <property type="evidence" value="ECO:0007669"/>
    <property type="project" value="GOC"/>
</dbReference>
<dbReference type="STRING" id="1348612.A0A397J5S0"/>
<dbReference type="GO" id="GO:0005783">
    <property type="term" value="C:endoplasmic reticulum"/>
    <property type="evidence" value="ECO:0007669"/>
    <property type="project" value="TreeGrafter"/>
</dbReference>
<keyword evidence="13" id="KW-1185">Reference proteome</keyword>
<dbReference type="InterPro" id="IPR050087">
    <property type="entry name" value="AON_synthase_class-II"/>
</dbReference>
<evidence type="ECO:0000256" key="8">
    <source>
        <dbReference type="ARBA" id="ARBA00022919"/>
    </source>
</evidence>
<evidence type="ECO:0000313" key="13">
    <source>
        <dbReference type="Proteomes" id="UP000266861"/>
    </source>
</evidence>
<evidence type="ECO:0000256" key="5">
    <source>
        <dbReference type="ARBA" id="ARBA00013220"/>
    </source>
</evidence>